<dbReference type="SUPFAM" id="SSF53756">
    <property type="entry name" value="UDP-Glycosyltransferase/glycogen phosphorylase"/>
    <property type="match status" value="1"/>
</dbReference>
<dbReference type="OrthoDB" id="9804196at2"/>
<dbReference type="Gene3D" id="3.40.50.2000">
    <property type="entry name" value="Glycogen Phosphorylase B"/>
    <property type="match status" value="2"/>
</dbReference>
<feature type="domain" description="Glycosyl transferase family 1" evidence="1">
    <location>
        <begin position="186"/>
        <end position="344"/>
    </location>
</feature>
<dbReference type="EMBL" id="FSRN01000001">
    <property type="protein sequence ID" value="SIO19893.1"/>
    <property type="molecule type" value="Genomic_DNA"/>
</dbReference>
<proteinExistence type="predicted"/>
<reference evidence="4" key="1">
    <citation type="submission" date="2016-11" db="EMBL/GenBank/DDBJ databases">
        <authorList>
            <person name="Varghese N."/>
            <person name="Submissions S."/>
        </authorList>
    </citation>
    <scope>NUCLEOTIDE SEQUENCE [LARGE SCALE GENOMIC DNA]</scope>
    <source>
        <strain evidence="4">313</strain>
    </source>
</reference>
<dbReference type="Pfam" id="PF00534">
    <property type="entry name" value="Glycos_transf_1"/>
    <property type="match status" value="1"/>
</dbReference>
<gene>
    <name evidence="3" type="ORF">SAMN05878443_1896</name>
</gene>
<protein>
    <submittedName>
        <fullName evidence="3">Glycosyltransferase involved in cell wall bisynthesis</fullName>
    </submittedName>
</protein>
<dbReference type="Pfam" id="PF13439">
    <property type="entry name" value="Glyco_transf_4"/>
    <property type="match status" value="1"/>
</dbReference>
<name>A0A1N6HJI2_9LACT</name>
<dbReference type="InterPro" id="IPR001296">
    <property type="entry name" value="Glyco_trans_1"/>
</dbReference>
<keyword evidence="3" id="KW-0808">Transferase</keyword>
<dbReference type="eggNOG" id="COG0438">
    <property type="taxonomic scope" value="Bacteria"/>
</dbReference>
<feature type="domain" description="Glycosyltransferase subfamily 4-like N-terminal" evidence="2">
    <location>
        <begin position="13"/>
        <end position="178"/>
    </location>
</feature>
<dbReference type="InterPro" id="IPR050194">
    <property type="entry name" value="Glycosyltransferase_grp1"/>
</dbReference>
<sequence length="374" mass="42094">MKKILVYGVSNEIGGIEAFFINILSHLNDTSLSFDFITSSSAACQYEKKIIENGGKNFKITSWGKNPVAHNKEIKELLKKSDYDYIWVNATSASNISIYKNVKKSTKAKLIIHSHGSAFESKNTGLKFKILKKLHFFNKKSLINYGDVLFASSKEASSWLFGDDRNVEIIKNGIDIKRFLFNSEIRKKIREELDISNKKVLINIGRLEDVKNQFFLLDIVSQLSKVDNNIVLLLIGEGSLENILKEKIGNLNLNKHVILLGFRSNIEDYLTASDLFILPSKSEGLSIAAIEAQSAGLTCLVSDNVPLEINVTEKVNYMSLDEPIGSWVNKIMDLFNKENNRLEMSFAVEQSGFSIQNTVDVIKNILVKEGKINE</sequence>
<dbReference type="PANTHER" id="PTHR45947:SF3">
    <property type="entry name" value="SULFOQUINOVOSYL TRANSFERASE SQD2"/>
    <property type="match status" value="1"/>
</dbReference>
<accession>A0A1N6HJI2</accession>
<dbReference type="STRING" id="28230.SAMN05878443_1896"/>
<organism evidence="3 4">
    <name type="scientific">Carnobacterium alterfunditum</name>
    <dbReference type="NCBI Taxonomy" id="28230"/>
    <lineage>
        <taxon>Bacteria</taxon>
        <taxon>Bacillati</taxon>
        <taxon>Bacillota</taxon>
        <taxon>Bacilli</taxon>
        <taxon>Lactobacillales</taxon>
        <taxon>Carnobacteriaceae</taxon>
        <taxon>Carnobacterium</taxon>
    </lineage>
</organism>
<keyword evidence="4" id="KW-1185">Reference proteome</keyword>
<dbReference type="InterPro" id="IPR028098">
    <property type="entry name" value="Glyco_trans_4-like_N"/>
</dbReference>
<dbReference type="AlphaFoldDB" id="A0A1N6HJI2"/>
<evidence type="ECO:0000313" key="4">
    <source>
        <dbReference type="Proteomes" id="UP000184758"/>
    </source>
</evidence>
<dbReference type="GO" id="GO:0016757">
    <property type="term" value="F:glycosyltransferase activity"/>
    <property type="evidence" value="ECO:0007669"/>
    <property type="project" value="InterPro"/>
</dbReference>
<evidence type="ECO:0000259" key="1">
    <source>
        <dbReference type="Pfam" id="PF00534"/>
    </source>
</evidence>
<dbReference type="PANTHER" id="PTHR45947">
    <property type="entry name" value="SULFOQUINOVOSYL TRANSFERASE SQD2"/>
    <property type="match status" value="1"/>
</dbReference>
<evidence type="ECO:0000259" key="2">
    <source>
        <dbReference type="Pfam" id="PF13439"/>
    </source>
</evidence>
<dbReference type="RefSeq" id="WP_034545438.1">
    <property type="nucleotide sequence ID" value="NZ_FSRN01000001.1"/>
</dbReference>
<evidence type="ECO:0000313" key="3">
    <source>
        <dbReference type="EMBL" id="SIO19893.1"/>
    </source>
</evidence>
<dbReference type="Proteomes" id="UP000184758">
    <property type="component" value="Unassembled WGS sequence"/>
</dbReference>